<dbReference type="GeneID" id="19185003"/>
<evidence type="ECO:0000256" key="1">
    <source>
        <dbReference type="SAM" id="MobiDB-lite"/>
    </source>
</evidence>
<keyword evidence="4" id="KW-1185">Reference proteome</keyword>
<protein>
    <recommendedName>
        <fullName evidence="2">CASTOR ACT domain-containing protein</fullName>
    </recommendedName>
</protein>
<evidence type="ECO:0000259" key="2">
    <source>
        <dbReference type="Pfam" id="PF13840"/>
    </source>
</evidence>
<dbReference type="InterPro" id="IPR051719">
    <property type="entry name" value="CASTOR_mTORC1"/>
</dbReference>
<comment type="caution">
    <text evidence="3">The sequence shown here is derived from an EMBL/GenBank/DDBJ whole genome shotgun (WGS) entry which is preliminary data.</text>
</comment>
<feature type="domain" description="CASTOR ACT" evidence="2">
    <location>
        <begin position="127"/>
        <end position="185"/>
    </location>
</feature>
<proteinExistence type="predicted"/>
<feature type="region of interest" description="Disordered" evidence="1">
    <location>
        <begin position="95"/>
        <end position="119"/>
    </location>
</feature>
<organism evidence="3 4">
    <name type="scientific">Cladophialophora psammophila CBS 110553</name>
    <dbReference type="NCBI Taxonomy" id="1182543"/>
    <lineage>
        <taxon>Eukaryota</taxon>
        <taxon>Fungi</taxon>
        <taxon>Dikarya</taxon>
        <taxon>Ascomycota</taxon>
        <taxon>Pezizomycotina</taxon>
        <taxon>Eurotiomycetes</taxon>
        <taxon>Chaetothyriomycetidae</taxon>
        <taxon>Chaetothyriales</taxon>
        <taxon>Herpotrichiellaceae</taxon>
        <taxon>Cladophialophora</taxon>
    </lineage>
</organism>
<dbReference type="Proteomes" id="UP000019471">
    <property type="component" value="Unassembled WGS sequence"/>
</dbReference>
<dbReference type="Pfam" id="PF13840">
    <property type="entry name" value="ACT_7"/>
    <property type="match status" value="1"/>
</dbReference>
<dbReference type="Gene3D" id="3.30.2130.10">
    <property type="entry name" value="VC0802-like"/>
    <property type="match status" value="1"/>
</dbReference>
<dbReference type="GO" id="GO:0046394">
    <property type="term" value="P:carboxylic acid biosynthetic process"/>
    <property type="evidence" value="ECO:0007669"/>
    <property type="project" value="UniProtKB-ARBA"/>
</dbReference>
<dbReference type="InterPro" id="IPR027795">
    <property type="entry name" value="CASTOR_ACT_dom"/>
</dbReference>
<dbReference type="HOGENOM" id="CLU_036623_0_0_1"/>
<dbReference type="eggNOG" id="ENOG502RXBJ">
    <property type="taxonomic scope" value="Eukaryota"/>
</dbReference>
<feature type="compositionally biased region" description="Low complexity" evidence="1">
    <location>
        <begin position="96"/>
        <end position="111"/>
    </location>
</feature>
<dbReference type="RefSeq" id="XP_007739076.1">
    <property type="nucleotide sequence ID" value="XM_007740886.1"/>
</dbReference>
<dbReference type="AlphaFoldDB" id="W9XZR1"/>
<dbReference type="InterPro" id="IPR045865">
    <property type="entry name" value="ACT-like_dom_sf"/>
</dbReference>
<accession>W9XZR1</accession>
<evidence type="ECO:0000313" key="3">
    <source>
        <dbReference type="EMBL" id="EXJ75759.1"/>
    </source>
</evidence>
<reference evidence="3 4" key="1">
    <citation type="submission" date="2013-03" db="EMBL/GenBank/DDBJ databases">
        <title>The Genome Sequence of Cladophialophora psammophila CBS 110553.</title>
        <authorList>
            <consortium name="The Broad Institute Genomics Platform"/>
            <person name="Cuomo C."/>
            <person name="de Hoog S."/>
            <person name="Gorbushina A."/>
            <person name="Walker B."/>
            <person name="Young S.K."/>
            <person name="Zeng Q."/>
            <person name="Gargeya S."/>
            <person name="Fitzgerald M."/>
            <person name="Haas B."/>
            <person name="Abouelleil A."/>
            <person name="Allen A.W."/>
            <person name="Alvarado L."/>
            <person name="Arachchi H.M."/>
            <person name="Berlin A.M."/>
            <person name="Chapman S.B."/>
            <person name="Gainer-Dewar J."/>
            <person name="Goldberg J."/>
            <person name="Griggs A."/>
            <person name="Gujja S."/>
            <person name="Hansen M."/>
            <person name="Howarth C."/>
            <person name="Imamovic A."/>
            <person name="Ireland A."/>
            <person name="Larimer J."/>
            <person name="McCowan C."/>
            <person name="Murphy C."/>
            <person name="Pearson M."/>
            <person name="Poon T.W."/>
            <person name="Priest M."/>
            <person name="Roberts A."/>
            <person name="Saif S."/>
            <person name="Shea T."/>
            <person name="Sisk P."/>
            <person name="Sykes S."/>
            <person name="Wortman J."/>
            <person name="Nusbaum C."/>
            <person name="Birren B."/>
        </authorList>
    </citation>
    <scope>NUCLEOTIDE SEQUENCE [LARGE SCALE GENOMIC DNA]</scope>
    <source>
        <strain evidence="3 4">CBS 110553</strain>
    </source>
</reference>
<feature type="region of interest" description="Disordered" evidence="1">
    <location>
        <begin position="202"/>
        <end position="240"/>
    </location>
</feature>
<name>W9XZR1_9EURO</name>
<feature type="compositionally biased region" description="Low complexity" evidence="1">
    <location>
        <begin position="294"/>
        <end position="310"/>
    </location>
</feature>
<dbReference type="EMBL" id="AMGX01000001">
    <property type="protein sequence ID" value="EXJ75759.1"/>
    <property type="molecule type" value="Genomic_DNA"/>
</dbReference>
<dbReference type="PANTHER" id="PTHR31131:SF6">
    <property type="entry name" value="CASTOR ACT DOMAIN-CONTAINING PROTEIN"/>
    <property type="match status" value="1"/>
</dbReference>
<evidence type="ECO:0000313" key="4">
    <source>
        <dbReference type="Proteomes" id="UP000019471"/>
    </source>
</evidence>
<dbReference type="SUPFAM" id="SSF55021">
    <property type="entry name" value="ACT-like"/>
    <property type="match status" value="1"/>
</dbReference>
<feature type="region of interest" description="Disordered" evidence="1">
    <location>
        <begin position="294"/>
        <end position="324"/>
    </location>
</feature>
<dbReference type="OrthoDB" id="58529at2759"/>
<gene>
    <name evidence="3" type="ORF">A1O5_00266</name>
</gene>
<sequence>MTDSINLISAQISFLEAHLALIHIPIELYSLSLQPILRLLFGEDHDEDAAKISWTNRHDFLNVSITTIECSIICSRYLADRFVRPVAEGLNRLYASNNNNNNNNNSSSSSNKRGGGKTKGEIQIGTEDYIVIQVDGQGLDAGQRVLELTSPLAMAGISIFFITTYFSDYILVPFRSRGTVTRALQQRGFVFSKTADAFVSQLSPSSPTLPQGSSSGRPSATSSPFYDNSAPTTPPAKDIPELQLRTFKKLRLNNINPLVDGSIRLANCAGSREYDKASEERLKNDLLQVLLATAAPTSSPSSRPQATTLPGGLGMGTPTPKGPPLPPPATVTSELDFGAKFLSLTITSGEPISVLLEHRLLDRLGGSLLGAKSDDDALIPITLDLRELPLDATGIVCGVAGRLAQGSTDLVPMESESDEVFGLGHGPTKVPSTTTTVEARENIAEPEPVEISFLSTARTGTVIVRAAQLEKALEALEYGMKRVGDAGGS</sequence>
<dbReference type="GO" id="GO:0006520">
    <property type="term" value="P:amino acid metabolic process"/>
    <property type="evidence" value="ECO:0007669"/>
    <property type="project" value="UniProtKB-ARBA"/>
</dbReference>
<feature type="compositionally biased region" description="Low complexity" evidence="1">
    <location>
        <begin position="202"/>
        <end position="224"/>
    </location>
</feature>
<dbReference type="PANTHER" id="PTHR31131">
    <property type="entry name" value="CHROMOSOME 1, WHOLE GENOME SHOTGUN SEQUENCE"/>
    <property type="match status" value="1"/>
</dbReference>